<evidence type="ECO:0000313" key="2">
    <source>
        <dbReference type="EMBL" id="EAW10042.1"/>
    </source>
</evidence>
<feature type="region of interest" description="Disordered" evidence="1">
    <location>
        <begin position="26"/>
        <end position="54"/>
    </location>
</feature>
<proteinExistence type="predicted"/>
<evidence type="ECO:0000256" key="1">
    <source>
        <dbReference type="SAM" id="MobiDB-lite"/>
    </source>
</evidence>
<feature type="non-terminal residue" evidence="2">
    <location>
        <position position="54"/>
    </location>
</feature>
<dbReference type="GeneID" id="4703615"/>
<dbReference type="EMBL" id="DS027055">
    <property type="protein sequence ID" value="EAW10042.1"/>
    <property type="molecule type" value="Genomic_DNA"/>
</dbReference>
<dbReference type="RefSeq" id="XP_001271468.1">
    <property type="nucleotide sequence ID" value="XM_001271467.1"/>
</dbReference>
<dbReference type="VEuPathDB" id="FungiDB:ACLA_099710"/>
<keyword evidence="3" id="KW-1185">Reference proteome</keyword>
<name>A1CJ05_ASPCL</name>
<dbReference type="KEGG" id="act:ACLA_099710"/>
<evidence type="ECO:0000313" key="3">
    <source>
        <dbReference type="Proteomes" id="UP000006701"/>
    </source>
</evidence>
<dbReference type="HOGENOM" id="CLU_3055829_0_0_1"/>
<dbReference type="Proteomes" id="UP000006701">
    <property type="component" value="Unassembled WGS sequence"/>
</dbReference>
<organism evidence="2 3">
    <name type="scientific">Aspergillus clavatus (strain ATCC 1007 / CBS 513.65 / DSM 816 / NCTC 3887 / NRRL 1 / QM 1276 / 107)</name>
    <dbReference type="NCBI Taxonomy" id="344612"/>
    <lineage>
        <taxon>Eukaryota</taxon>
        <taxon>Fungi</taxon>
        <taxon>Dikarya</taxon>
        <taxon>Ascomycota</taxon>
        <taxon>Pezizomycotina</taxon>
        <taxon>Eurotiomycetes</taxon>
        <taxon>Eurotiomycetidae</taxon>
        <taxon>Eurotiales</taxon>
        <taxon>Aspergillaceae</taxon>
        <taxon>Aspergillus</taxon>
        <taxon>Aspergillus subgen. Fumigati</taxon>
    </lineage>
</organism>
<gene>
    <name evidence="2" type="ORF">ACLA_099710</name>
</gene>
<dbReference type="AlphaFoldDB" id="A1CJ05"/>
<protein>
    <submittedName>
        <fullName evidence="2">Uncharacterized protein</fullName>
    </submittedName>
</protein>
<reference evidence="2 3" key="1">
    <citation type="journal article" date="2008" name="PLoS Genet.">
        <title>Genomic islands in the pathogenic filamentous fungus Aspergillus fumigatus.</title>
        <authorList>
            <person name="Fedorova N.D."/>
            <person name="Khaldi N."/>
            <person name="Joardar V.S."/>
            <person name="Maiti R."/>
            <person name="Amedeo P."/>
            <person name="Anderson M.J."/>
            <person name="Crabtree J."/>
            <person name="Silva J.C."/>
            <person name="Badger J.H."/>
            <person name="Albarraq A."/>
            <person name="Angiuoli S."/>
            <person name="Bussey H."/>
            <person name="Bowyer P."/>
            <person name="Cotty P.J."/>
            <person name="Dyer P.S."/>
            <person name="Egan A."/>
            <person name="Galens K."/>
            <person name="Fraser-Liggett C.M."/>
            <person name="Haas B.J."/>
            <person name="Inman J.M."/>
            <person name="Kent R."/>
            <person name="Lemieux S."/>
            <person name="Malavazi I."/>
            <person name="Orvis J."/>
            <person name="Roemer T."/>
            <person name="Ronning C.M."/>
            <person name="Sundaram J.P."/>
            <person name="Sutton G."/>
            <person name="Turner G."/>
            <person name="Venter J.C."/>
            <person name="White O.R."/>
            <person name="Whitty B.R."/>
            <person name="Youngman P."/>
            <person name="Wolfe K.H."/>
            <person name="Goldman G.H."/>
            <person name="Wortman J.R."/>
            <person name="Jiang B."/>
            <person name="Denning D.W."/>
            <person name="Nierman W.C."/>
        </authorList>
    </citation>
    <scope>NUCLEOTIDE SEQUENCE [LARGE SCALE GENOMIC DNA]</scope>
    <source>
        <strain evidence="3">ATCC 1007 / CBS 513.65 / DSM 816 / NCTC 3887 / NRRL 1</strain>
    </source>
</reference>
<sequence length="54" mass="6325">MDYLCKRIKIVINYTRIDIRIDISNSSNRSLNNHNTKMVINNNTNNNNKVSRTS</sequence>
<accession>A1CJ05</accession>